<keyword evidence="3" id="KW-1185">Reference proteome</keyword>
<dbReference type="KEGG" id="pdh:B9T62_20825"/>
<proteinExistence type="predicted"/>
<sequence>MEIFAKVREEWLRTFLELAGGCPSHDTFGDILSLLNPAALHQAFPFAPG</sequence>
<dbReference type="Proteomes" id="UP000249890">
    <property type="component" value="Chromosome"/>
</dbReference>
<dbReference type="EMBL" id="CP021780">
    <property type="protein sequence ID" value="ASA23036.1"/>
    <property type="molecule type" value="Genomic_DNA"/>
</dbReference>
<evidence type="ECO:0000313" key="3">
    <source>
        <dbReference type="Proteomes" id="UP000249890"/>
    </source>
</evidence>
<dbReference type="Pfam" id="PF13808">
    <property type="entry name" value="DDE_Tnp_1_assoc"/>
    <property type="match status" value="1"/>
</dbReference>
<gene>
    <name evidence="2" type="ORF">B9T62_20825</name>
</gene>
<dbReference type="InterPro" id="IPR032806">
    <property type="entry name" value="YbfD_N"/>
</dbReference>
<dbReference type="AlphaFoldDB" id="A0A2Z2K8R8"/>
<evidence type="ECO:0000313" key="2">
    <source>
        <dbReference type="EMBL" id="ASA23036.1"/>
    </source>
</evidence>
<organism evidence="2 3">
    <name type="scientific">Paenibacillus donghaensis</name>
    <dbReference type="NCBI Taxonomy" id="414771"/>
    <lineage>
        <taxon>Bacteria</taxon>
        <taxon>Bacillati</taxon>
        <taxon>Bacillota</taxon>
        <taxon>Bacilli</taxon>
        <taxon>Bacillales</taxon>
        <taxon>Paenibacillaceae</taxon>
        <taxon>Paenibacillus</taxon>
    </lineage>
</organism>
<accession>A0A2Z2K8R8</accession>
<feature type="domain" description="H repeat-associated protein N-terminal" evidence="1">
    <location>
        <begin position="1"/>
        <end position="44"/>
    </location>
</feature>
<protein>
    <recommendedName>
        <fullName evidence="1">H repeat-associated protein N-terminal domain-containing protein</fullName>
    </recommendedName>
</protein>
<evidence type="ECO:0000259" key="1">
    <source>
        <dbReference type="Pfam" id="PF13808"/>
    </source>
</evidence>
<reference evidence="2 3" key="1">
    <citation type="submission" date="2017-06" db="EMBL/GenBank/DDBJ databases">
        <title>Complete genome sequence of Paenibacillus donghaensis KCTC 13049T isolated from East Sea sediment, South Korea.</title>
        <authorList>
            <person name="Jung B.K."/>
            <person name="Hong S.-J."/>
            <person name="Shin J.-H."/>
        </authorList>
    </citation>
    <scope>NUCLEOTIDE SEQUENCE [LARGE SCALE GENOMIC DNA]</scope>
    <source>
        <strain evidence="2 3">KCTC 13049</strain>
    </source>
</reference>
<name>A0A2Z2K8R8_9BACL</name>